<reference evidence="2 3" key="1">
    <citation type="submission" date="2017-10" db="EMBL/GenBank/DDBJ databases">
        <title>Sequencing the genomes of 1000 actinobacteria strains.</title>
        <authorList>
            <person name="Klenk H.-P."/>
        </authorList>
    </citation>
    <scope>NUCLEOTIDE SEQUENCE [LARGE SCALE GENOMIC DNA]</scope>
    <source>
        <strain evidence="2 3">DSM 21801</strain>
    </source>
</reference>
<evidence type="ECO:0000313" key="2">
    <source>
        <dbReference type="EMBL" id="PFG21056.1"/>
    </source>
</evidence>
<dbReference type="Proteomes" id="UP000224915">
    <property type="component" value="Unassembled WGS sequence"/>
</dbReference>
<feature type="region of interest" description="Disordered" evidence="1">
    <location>
        <begin position="58"/>
        <end position="80"/>
    </location>
</feature>
<feature type="region of interest" description="Disordered" evidence="1">
    <location>
        <begin position="1"/>
        <end position="28"/>
    </location>
</feature>
<dbReference type="InterPro" id="IPR027417">
    <property type="entry name" value="P-loop_NTPase"/>
</dbReference>
<protein>
    <recommendedName>
        <fullName evidence="4">Coenzyme PQQ synthesis protein D (PqqD)</fullName>
    </recommendedName>
</protein>
<name>A0A2A9D3Z0_9MICO</name>
<comment type="caution">
    <text evidence="2">The sequence shown here is derived from an EMBL/GenBank/DDBJ whole genome shotgun (WGS) entry which is preliminary data.</text>
</comment>
<dbReference type="EMBL" id="PDJD01000001">
    <property type="protein sequence ID" value="PFG21056.1"/>
    <property type="molecule type" value="Genomic_DNA"/>
</dbReference>
<keyword evidence="3" id="KW-1185">Reference proteome</keyword>
<dbReference type="RefSeq" id="WP_169925984.1">
    <property type="nucleotide sequence ID" value="NZ_PDJD01000001.1"/>
</dbReference>
<sequence>MPDRSKSRRAGLAGPTRPDSAPTGPSRLSLEVLGSRIDLDLSHLDPVRAQEVAAAWDGAATQTGSPSQDGHAPASGGASPVAPVAVLVPRVESDHEVRTAASADLQAREPLAQYVWGISTEALMERLSSAVTVAAINAREDELLMLHAAGLADEEGNVVALVGPSGRGKTTATRHLAQRFGYLSDETVGIDPEGRVLAHRKPLSVIEPDTPHKVQRGVGELGLRPAPPDPRIAAVVVLDRRTDGPEQATVEPVDTLDALALLVEQASYLPSTRGGLQWIARLGDLTGGFQRIVYREAGTLDAAVEEVLSLAAQGDPSARIRPADGGPHPTGVVAPTEPIGAEEILERAGRVRFGRARANDCVERDGEVALLVGTRLLRVAGIGPVLWERLAQEATVEQLTAAVVEAFGEPEGADPRTLVAQALARLSQDGALRVLTQE</sequence>
<organism evidence="2 3">
    <name type="scientific">Serinibacter salmoneus</name>
    <dbReference type="NCBI Taxonomy" id="556530"/>
    <lineage>
        <taxon>Bacteria</taxon>
        <taxon>Bacillati</taxon>
        <taxon>Actinomycetota</taxon>
        <taxon>Actinomycetes</taxon>
        <taxon>Micrococcales</taxon>
        <taxon>Beutenbergiaceae</taxon>
        <taxon>Serinibacter</taxon>
    </lineage>
</organism>
<gene>
    <name evidence="2" type="ORF">ATL40_2676</name>
</gene>
<proteinExistence type="predicted"/>
<dbReference type="Gene3D" id="3.40.50.300">
    <property type="entry name" value="P-loop containing nucleotide triphosphate hydrolases"/>
    <property type="match status" value="1"/>
</dbReference>
<accession>A0A2A9D3Z0</accession>
<dbReference type="AlphaFoldDB" id="A0A2A9D3Z0"/>
<evidence type="ECO:0000313" key="3">
    <source>
        <dbReference type="Proteomes" id="UP000224915"/>
    </source>
</evidence>
<dbReference type="SUPFAM" id="SSF53795">
    <property type="entry name" value="PEP carboxykinase-like"/>
    <property type="match status" value="1"/>
</dbReference>
<evidence type="ECO:0008006" key="4">
    <source>
        <dbReference type="Google" id="ProtNLM"/>
    </source>
</evidence>
<evidence type="ECO:0000256" key="1">
    <source>
        <dbReference type="SAM" id="MobiDB-lite"/>
    </source>
</evidence>
<feature type="region of interest" description="Disordered" evidence="1">
    <location>
        <begin position="316"/>
        <end position="335"/>
    </location>
</feature>